<protein>
    <recommendedName>
        <fullName evidence="5">Acyl-peptide hydrolase</fullName>
    </recommendedName>
    <alternativeName>
        <fullName evidence="4">Acylaminoacyl-peptidase</fullName>
    </alternativeName>
</protein>
<dbReference type="GO" id="GO:0004252">
    <property type="term" value="F:serine-type endopeptidase activity"/>
    <property type="evidence" value="ECO:0007669"/>
    <property type="project" value="InterPro"/>
</dbReference>
<feature type="domain" description="Peptidase S9 prolyl oligopeptidase catalytic" evidence="7">
    <location>
        <begin position="395"/>
        <end position="602"/>
    </location>
</feature>
<proteinExistence type="predicted"/>
<dbReference type="Pfam" id="PF00326">
    <property type="entry name" value="Peptidase_S9"/>
    <property type="match status" value="1"/>
</dbReference>
<reference evidence="8" key="1">
    <citation type="submission" date="2020-02" db="EMBL/GenBank/DDBJ databases">
        <authorList>
            <person name="Meier V. D."/>
        </authorList>
    </citation>
    <scope>NUCLEOTIDE SEQUENCE</scope>
    <source>
        <strain evidence="8">AVDCRST_MAG19</strain>
    </source>
</reference>
<dbReference type="EMBL" id="CADCWL010000175">
    <property type="protein sequence ID" value="CAA9575054.1"/>
    <property type="molecule type" value="Genomic_DNA"/>
</dbReference>
<dbReference type="Pfam" id="PF07676">
    <property type="entry name" value="PD40"/>
    <property type="match status" value="3"/>
</dbReference>
<dbReference type="Gene3D" id="3.40.50.1820">
    <property type="entry name" value="alpha/beta hydrolase"/>
    <property type="match status" value="1"/>
</dbReference>
<keyword evidence="1" id="KW-0378">Hydrolase</keyword>
<dbReference type="InterPro" id="IPR011042">
    <property type="entry name" value="6-blade_b-propeller_TolB-like"/>
</dbReference>
<keyword evidence="3" id="KW-0007">Acetylation</keyword>
<evidence type="ECO:0000256" key="3">
    <source>
        <dbReference type="ARBA" id="ARBA00022990"/>
    </source>
</evidence>
<evidence type="ECO:0000256" key="6">
    <source>
        <dbReference type="ARBA" id="ARBA00045885"/>
    </source>
</evidence>
<organism evidence="8">
    <name type="scientific">uncultured Thermomicrobiales bacterium</name>
    <dbReference type="NCBI Taxonomy" id="1645740"/>
    <lineage>
        <taxon>Bacteria</taxon>
        <taxon>Pseudomonadati</taxon>
        <taxon>Thermomicrobiota</taxon>
        <taxon>Thermomicrobia</taxon>
        <taxon>Thermomicrobiales</taxon>
        <taxon>environmental samples</taxon>
    </lineage>
</organism>
<keyword evidence="2" id="KW-0720">Serine protease</keyword>
<dbReference type="SUPFAM" id="SSF82171">
    <property type="entry name" value="DPP6 N-terminal domain-like"/>
    <property type="match status" value="1"/>
</dbReference>
<dbReference type="GO" id="GO:0006508">
    <property type="term" value="P:proteolysis"/>
    <property type="evidence" value="ECO:0007669"/>
    <property type="project" value="InterPro"/>
</dbReference>
<dbReference type="PROSITE" id="PS00708">
    <property type="entry name" value="PRO_ENDOPEP_SER"/>
    <property type="match status" value="1"/>
</dbReference>
<dbReference type="InterPro" id="IPR011659">
    <property type="entry name" value="WD40"/>
</dbReference>
<evidence type="ECO:0000256" key="4">
    <source>
        <dbReference type="ARBA" id="ARBA00032284"/>
    </source>
</evidence>
<evidence type="ECO:0000259" key="7">
    <source>
        <dbReference type="Pfam" id="PF00326"/>
    </source>
</evidence>
<gene>
    <name evidence="8" type="ORF">AVDCRST_MAG19-3234</name>
</gene>
<accession>A0A6J4VCC6</accession>
<comment type="function">
    <text evidence="6">This enzyme catalyzes the hydrolysis of the N-terminal peptide bond of an N-acetylated peptide to generate an N-acetylated amino acid and a peptide with a free N-terminus. It preferentially cleaves off Ac-Ala, Ac-Met and Ac-Ser. Also, involved in the degradation of oxidized and glycated proteins.</text>
</comment>
<evidence type="ECO:0000256" key="5">
    <source>
        <dbReference type="ARBA" id="ARBA00032596"/>
    </source>
</evidence>
<name>A0A6J4VCC6_9BACT</name>
<dbReference type="PRINTS" id="PR00862">
    <property type="entry name" value="PROLIGOPTASE"/>
</dbReference>
<sequence length="606" mass="64811">MGTSGQEHELDTVGIEPYLNARSATTPAWFADGRLGYLSDASGVPQVWLSGVDGGGAHPLTFLPDRIGALLASPSGNRLVFGMDRGGDERMQLWTVEPGAGEPRALTADPATIHAFGAVSPDGQRFAFASNARDERFFDVLTVGLDDTTPPQPVTATDELLTPLAFSPDGGSLLVRRQNTNLDADLFLVPLAGGDRVNLTPHLGEASIPHAAFDPAGDAIYAVSNQDRDLAALVRIDLVTGEQRLVAEPGWDVEALAVSPDGSRLAYAVNEDGASRVVLRETVTGEERAVTGLPPGVIEGPRWSPDGSRLAFSWSGASHPSGVWVCDADGAARRVTVPDLAGLDPAGLREPEIFRYPSFDGREIPALWFRPAGEGPWPVVVEVHGGPESQRRPAFAPVTQFFLARGYAVLAPNVRGSTGYGKDYCHLDDVARRPDAVADLAAAADWLRSRPEVAADRVVVMGQSYGGFMTLAALTTFPERWAAGVDVVGIANWETFFANTGPWRRSTRAAEYGDPERDAALLRELSPLHRADRIVAPLIVLHGRNDPRVPLGEAEQIVAALRERGRDVELLVFDDEGHGLVKRANRVTGYGAVARFLDRTVGATGP</sequence>
<dbReference type="InterPro" id="IPR001375">
    <property type="entry name" value="Peptidase_S9_cat"/>
</dbReference>
<dbReference type="SUPFAM" id="SSF53474">
    <property type="entry name" value="alpha/beta-Hydrolases"/>
    <property type="match status" value="1"/>
</dbReference>
<keyword evidence="2" id="KW-0645">Protease</keyword>
<dbReference type="InterPro" id="IPR029058">
    <property type="entry name" value="AB_hydrolase_fold"/>
</dbReference>
<dbReference type="Gene3D" id="2.120.10.30">
    <property type="entry name" value="TolB, C-terminal domain"/>
    <property type="match status" value="1"/>
</dbReference>
<evidence type="ECO:0000256" key="2">
    <source>
        <dbReference type="ARBA" id="ARBA00022825"/>
    </source>
</evidence>
<evidence type="ECO:0000256" key="1">
    <source>
        <dbReference type="ARBA" id="ARBA00022801"/>
    </source>
</evidence>
<dbReference type="PANTHER" id="PTHR42776">
    <property type="entry name" value="SERINE PEPTIDASE S9 FAMILY MEMBER"/>
    <property type="match status" value="1"/>
</dbReference>
<dbReference type="InterPro" id="IPR015943">
    <property type="entry name" value="WD40/YVTN_repeat-like_dom_sf"/>
</dbReference>
<dbReference type="AlphaFoldDB" id="A0A6J4VCC6"/>
<dbReference type="InterPro" id="IPR002471">
    <property type="entry name" value="Pept_S9_AS"/>
</dbReference>
<dbReference type="InterPro" id="IPR002470">
    <property type="entry name" value="Peptidase_S9A"/>
</dbReference>
<dbReference type="Gene3D" id="2.130.10.10">
    <property type="entry name" value="YVTN repeat-like/Quinoprotein amine dehydrogenase"/>
    <property type="match status" value="1"/>
</dbReference>
<evidence type="ECO:0000313" key="8">
    <source>
        <dbReference type="EMBL" id="CAA9575054.1"/>
    </source>
</evidence>
<dbReference type="PANTHER" id="PTHR42776:SF27">
    <property type="entry name" value="DIPEPTIDYL PEPTIDASE FAMILY MEMBER 6"/>
    <property type="match status" value="1"/>
</dbReference>